<feature type="domain" description="WRKY19-like zinc finger" evidence="1">
    <location>
        <begin position="173"/>
        <end position="195"/>
    </location>
</feature>
<evidence type="ECO:0000313" key="2">
    <source>
        <dbReference type="EMBL" id="KAK3246697.1"/>
    </source>
</evidence>
<dbReference type="AlphaFoldDB" id="A0AAE0F0B0"/>
<accession>A0AAE0F0B0</accession>
<dbReference type="EMBL" id="LGRX02029557">
    <property type="protein sequence ID" value="KAK3246697.1"/>
    <property type="molecule type" value="Genomic_DNA"/>
</dbReference>
<organism evidence="2 3">
    <name type="scientific">Cymbomonas tetramitiformis</name>
    <dbReference type="NCBI Taxonomy" id="36881"/>
    <lineage>
        <taxon>Eukaryota</taxon>
        <taxon>Viridiplantae</taxon>
        <taxon>Chlorophyta</taxon>
        <taxon>Pyramimonadophyceae</taxon>
        <taxon>Pyramimonadales</taxon>
        <taxon>Pyramimonadaceae</taxon>
        <taxon>Cymbomonas</taxon>
    </lineage>
</organism>
<comment type="caution">
    <text evidence="2">The sequence shown here is derived from an EMBL/GenBank/DDBJ whole genome shotgun (WGS) entry which is preliminary data.</text>
</comment>
<proteinExistence type="predicted"/>
<reference evidence="2 3" key="1">
    <citation type="journal article" date="2015" name="Genome Biol. Evol.">
        <title>Comparative Genomics of a Bacterivorous Green Alga Reveals Evolutionary Causalities and Consequences of Phago-Mixotrophic Mode of Nutrition.</title>
        <authorList>
            <person name="Burns J.A."/>
            <person name="Paasch A."/>
            <person name="Narechania A."/>
            <person name="Kim E."/>
        </authorList>
    </citation>
    <scope>NUCLEOTIDE SEQUENCE [LARGE SCALE GENOMIC DNA]</scope>
    <source>
        <strain evidence="2 3">PLY_AMNH</strain>
    </source>
</reference>
<gene>
    <name evidence="2" type="ORF">CYMTET_43775</name>
</gene>
<dbReference type="Proteomes" id="UP001190700">
    <property type="component" value="Unassembled WGS sequence"/>
</dbReference>
<evidence type="ECO:0000259" key="1">
    <source>
        <dbReference type="Pfam" id="PF24906"/>
    </source>
</evidence>
<dbReference type="PANTHER" id="PTHR31827:SF1">
    <property type="entry name" value="EMB|CAB89363.1"/>
    <property type="match status" value="1"/>
</dbReference>
<evidence type="ECO:0000313" key="3">
    <source>
        <dbReference type="Proteomes" id="UP001190700"/>
    </source>
</evidence>
<dbReference type="InterPro" id="IPR056866">
    <property type="entry name" value="Znf_WRKY19"/>
</dbReference>
<dbReference type="Pfam" id="PF24906">
    <property type="entry name" value="Zf_WRKY19"/>
    <property type="match status" value="1"/>
</dbReference>
<dbReference type="PANTHER" id="PTHR31827">
    <property type="entry name" value="EMB|CAB89363.1"/>
    <property type="match status" value="1"/>
</dbReference>
<keyword evidence="3" id="KW-1185">Reference proteome</keyword>
<name>A0AAE0F0B0_9CHLO</name>
<protein>
    <recommendedName>
        <fullName evidence="1">WRKY19-like zinc finger domain-containing protein</fullName>
    </recommendedName>
</protein>
<sequence>MIAAEREAALSVCSDGELQFKSSSLALSAVLQQILQQERAQNALLQQAQALLQQSPLHEEGAISQFILQRARMQVSSVMNFQAGALNQPEVPLLLTSRKCKNKACVKAAQGKSPFCKSHGGGRRCQYDGCCKCTQGGTQYCVRHGGGRRCQWDTGCHKSAQGRTPYCVAHGGGKRCQTEGCTKSAVGRTNMCITHAADKQCQVASCTRYTQSGAKLCAGHLQFNVSETVDPPLEMLVKVNQSDLLQRLGSTLLQVEPGPWAPSADVLGQLDKHTELLAQARQAALQVDAGQVKMLDEQSNEISLEQAHPSLVSHQPGDMELAQAKAQPSLPAEPSSLFTQLPPIRVPAPNSADRSSAISGQHLAALLDELVPEQKSPHLTKQLLLHLQQRQQSSDLLQVQQVDA</sequence>